<evidence type="ECO:0000256" key="2">
    <source>
        <dbReference type="ARBA" id="ARBA00023235"/>
    </source>
</evidence>
<accession>A0ABX7P3E5</accession>
<evidence type="ECO:0000313" key="4">
    <source>
        <dbReference type="Proteomes" id="UP000662747"/>
    </source>
</evidence>
<dbReference type="Proteomes" id="UP000662747">
    <property type="component" value="Chromosome"/>
</dbReference>
<dbReference type="Gene3D" id="3.10.310.10">
    <property type="entry name" value="Diaminopimelate Epimerase, Chain A, domain 1"/>
    <property type="match status" value="2"/>
</dbReference>
<keyword evidence="4" id="KW-1185">Reference proteome</keyword>
<dbReference type="NCBIfam" id="TIGR00654">
    <property type="entry name" value="PhzF_family"/>
    <property type="match status" value="1"/>
</dbReference>
<keyword evidence="2" id="KW-0413">Isomerase</keyword>
<organism evidence="3 4">
    <name type="scientific">Pyxidicoccus parkwayensis</name>
    <dbReference type="NCBI Taxonomy" id="2813578"/>
    <lineage>
        <taxon>Bacteria</taxon>
        <taxon>Pseudomonadati</taxon>
        <taxon>Myxococcota</taxon>
        <taxon>Myxococcia</taxon>
        <taxon>Myxococcales</taxon>
        <taxon>Cystobacterineae</taxon>
        <taxon>Myxococcaceae</taxon>
        <taxon>Pyxidicoccus</taxon>
    </lineage>
</organism>
<proteinExistence type="inferred from homology"/>
<dbReference type="PANTHER" id="PTHR13774">
    <property type="entry name" value="PHENAZINE BIOSYNTHESIS PROTEIN"/>
    <property type="match status" value="1"/>
</dbReference>
<sequence>MQLTIVDAFTKTPGEGNRAGVVLDAAGLDAEAMQRIAAVVGASETAFLMAPPTDGVVRLRYFAPAVEIPFCGHATVATLHLMAERGMLKAPGTYRLECAMGTLDVELELVEPRGARAWIVSPVLPWKESPVPLETVMRLLGGTVEMVDTSLPVLRTGYRLVVPMLRREDVWNLSPHARALAELLRPHGLNGVYVFTRETKDASSMAHSRYFPPVIGVVEDPVTGAAAGPLGMYLATRGVLALPEEGGKARARIEQGDAMGKPGRIDVEVTGKAGAPERARIGGVAVTVLEGPLRV</sequence>
<evidence type="ECO:0000256" key="1">
    <source>
        <dbReference type="ARBA" id="ARBA00008270"/>
    </source>
</evidence>
<evidence type="ECO:0000313" key="3">
    <source>
        <dbReference type="EMBL" id="QSQ25000.1"/>
    </source>
</evidence>
<reference evidence="3 4" key="1">
    <citation type="submission" date="2021-02" db="EMBL/GenBank/DDBJ databases">
        <title>De Novo genome assembly of isolated myxobacteria.</title>
        <authorList>
            <person name="Stevens D.C."/>
        </authorList>
    </citation>
    <scope>NUCLEOTIDE SEQUENCE [LARGE SCALE GENOMIC DNA]</scope>
    <source>
        <strain evidence="4">SCPEA02</strain>
    </source>
</reference>
<protein>
    <submittedName>
        <fullName evidence="3">PhzF family phenazine biosynthesis protein</fullName>
    </submittedName>
</protein>
<comment type="similarity">
    <text evidence="1">Belongs to the PhzF family.</text>
</comment>
<gene>
    <name evidence="3" type="ORF">JY651_08735</name>
</gene>
<dbReference type="InterPro" id="IPR003719">
    <property type="entry name" value="Phenazine_PhzF-like"/>
</dbReference>
<dbReference type="EMBL" id="CP071090">
    <property type="protein sequence ID" value="QSQ25000.1"/>
    <property type="molecule type" value="Genomic_DNA"/>
</dbReference>
<dbReference type="PANTHER" id="PTHR13774:SF39">
    <property type="entry name" value="BIOSYNTHESIS PROTEIN, PUTATIVE-RELATED"/>
    <property type="match status" value="1"/>
</dbReference>
<dbReference type="PIRSF" id="PIRSF016184">
    <property type="entry name" value="PhzC_PhzF"/>
    <property type="match status" value="1"/>
</dbReference>
<dbReference type="Pfam" id="PF02567">
    <property type="entry name" value="PhzC-PhzF"/>
    <property type="match status" value="1"/>
</dbReference>
<name>A0ABX7P3E5_9BACT</name>
<dbReference type="SUPFAM" id="SSF54506">
    <property type="entry name" value="Diaminopimelate epimerase-like"/>
    <property type="match status" value="1"/>
</dbReference>
<dbReference type="RefSeq" id="WP_206726560.1">
    <property type="nucleotide sequence ID" value="NZ_CP071090.1"/>
</dbReference>